<evidence type="ECO:0000313" key="2">
    <source>
        <dbReference type="Proteomes" id="UP001420932"/>
    </source>
</evidence>
<organism evidence="1 2">
    <name type="scientific">Stephania yunnanensis</name>
    <dbReference type="NCBI Taxonomy" id="152371"/>
    <lineage>
        <taxon>Eukaryota</taxon>
        <taxon>Viridiplantae</taxon>
        <taxon>Streptophyta</taxon>
        <taxon>Embryophyta</taxon>
        <taxon>Tracheophyta</taxon>
        <taxon>Spermatophyta</taxon>
        <taxon>Magnoliopsida</taxon>
        <taxon>Ranunculales</taxon>
        <taxon>Menispermaceae</taxon>
        <taxon>Menispermoideae</taxon>
        <taxon>Cissampelideae</taxon>
        <taxon>Stephania</taxon>
    </lineage>
</organism>
<dbReference type="EMBL" id="JBBNAF010000004">
    <property type="protein sequence ID" value="KAK9150756.1"/>
    <property type="molecule type" value="Genomic_DNA"/>
</dbReference>
<proteinExistence type="predicted"/>
<name>A0AAP0KDP8_9MAGN</name>
<gene>
    <name evidence="1" type="ORF">Syun_009065</name>
</gene>
<dbReference type="Proteomes" id="UP001420932">
    <property type="component" value="Unassembled WGS sequence"/>
</dbReference>
<accession>A0AAP0KDP8</accession>
<comment type="caution">
    <text evidence="1">The sequence shown here is derived from an EMBL/GenBank/DDBJ whole genome shotgun (WGS) entry which is preliminary data.</text>
</comment>
<reference evidence="1 2" key="1">
    <citation type="submission" date="2024-01" db="EMBL/GenBank/DDBJ databases">
        <title>Genome assemblies of Stephania.</title>
        <authorList>
            <person name="Yang L."/>
        </authorList>
    </citation>
    <scope>NUCLEOTIDE SEQUENCE [LARGE SCALE GENOMIC DNA]</scope>
    <source>
        <strain evidence="1">YNDBR</strain>
        <tissue evidence="1">Leaf</tissue>
    </source>
</reference>
<evidence type="ECO:0000313" key="1">
    <source>
        <dbReference type="EMBL" id="KAK9150756.1"/>
    </source>
</evidence>
<keyword evidence="2" id="KW-1185">Reference proteome</keyword>
<dbReference type="AlphaFoldDB" id="A0AAP0KDP8"/>
<protein>
    <submittedName>
        <fullName evidence="1">Uncharacterized protein</fullName>
    </submittedName>
</protein>
<sequence length="177" mass="20272">MKVARQSKDKPKLTIFIKPKPMLLKALRKRRKAFSQGLIQYIDPFHKALRSLSLTLNHGDSNASEGVQIVQIEGDDDLNENHHQTKSLHAMNSSKKLLNWRTDIMRILIDSIRPSQLRMGETRTIFDRVPPMTNDDGLGEIKVDTWDPIATVPEIEHTTEIKLRQANPLLRISSFTI</sequence>